<reference evidence="2" key="1">
    <citation type="journal article" date="2023" name="G3 (Bethesda)">
        <title>Genome assembly and association tests identify interacting loci associated with vigor, precocity, and sex in interspecific pistachio rootstocks.</title>
        <authorList>
            <person name="Palmer W."/>
            <person name="Jacygrad E."/>
            <person name="Sagayaradj S."/>
            <person name="Cavanaugh K."/>
            <person name="Han R."/>
            <person name="Bertier L."/>
            <person name="Beede B."/>
            <person name="Kafkas S."/>
            <person name="Golino D."/>
            <person name="Preece J."/>
            <person name="Michelmore R."/>
        </authorList>
    </citation>
    <scope>NUCLEOTIDE SEQUENCE [LARGE SCALE GENOMIC DNA]</scope>
</reference>
<keyword evidence="2" id="KW-1185">Reference proteome</keyword>
<gene>
    <name evidence="1" type="ORF">Pint_06694</name>
</gene>
<name>A0ACC0Z3U2_9ROSI</name>
<accession>A0ACC0Z3U2</accession>
<dbReference type="Proteomes" id="UP001163603">
    <property type="component" value="Chromosome 3"/>
</dbReference>
<evidence type="ECO:0000313" key="2">
    <source>
        <dbReference type="Proteomes" id="UP001163603"/>
    </source>
</evidence>
<protein>
    <submittedName>
        <fullName evidence="1">Uncharacterized protein</fullName>
    </submittedName>
</protein>
<evidence type="ECO:0000313" key="1">
    <source>
        <dbReference type="EMBL" id="KAJ0044937.1"/>
    </source>
</evidence>
<organism evidence="1 2">
    <name type="scientific">Pistacia integerrima</name>
    <dbReference type="NCBI Taxonomy" id="434235"/>
    <lineage>
        <taxon>Eukaryota</taxon>
        <taxon>Viridiplantae</taxon>
        <taxon>Streptophyta</taxon>
        <taxon>Embryophyta</taxon>
        <taxon>Tracheophyta</taxon>
        <taxon>Spermatophyta</taxon>
        <taxon>Magnoliopsida</taxon>
        <taxon>eudicotyledons</taxon>
        <taxon>Gunneridae</taxon>
        <taxon>Pentapetalae</taxon>
        <taxon>rosids</taxon>
        <taxon>malvids</taxon>
        <taxon>Sapindales</taxon>
        <taxon>Anacardiaceae</taxon>
        <taxon>Pistacia</taxon>
    </lineage>
</organism>
<proteinExistence type="predicted"/>
<sequence length="200" mass="23053">MLDYATFLFNNRIIESSILYIWDSVSSRQVLSIILPATLLLYFGLYLYMLNKFRFFTSIYKLQCRKNDIDYYDDEDDDTYHDVELASGNVHLITTTASWEEKISESIKDHKIVLANFSANWCSPCRKIAPLYSEIADKHPSFICLTVDVDELPEFSTKWAIRATPTFYFLKDGQQVDKLIGGNKEELQKKTAAISSLLDG</sequence>
<dbReference type="EMBL" id="CM047738">
    <property type="protein sequence ID" value="KAJ0044937.1"/>
    <property type="molecule type" value="Genomic_DNA"/>
</dbReference>
<comment type="caution">
    <text evidence="1">The sequence shown here is derived from an EMBL/GenBank/DDBJ whole genome shotgun (WGS) entry which is preliminary data.</text>
</comment>